<keyword evidence="6 11" id="KW-0812">Transmembrane</keyword>
<dbReference type="SUPFAM" id="SSF55874">
    <property type="entry name" value="ATPase domain of HSP90 chaperone/DNA topoisomerase II/histidine kinase"/>
    <property type="match status" value="1"/>
</dbReference>
<gene>
    <name evidence="14" type="ORF">B841_10345</name>
</gene>
<dbReference type="Pfam" id="PF00512">
    <property type="entry name" value="HisKA"/>
    <property type="match status" value="1"/>
</dbReference>
<dbReference type="CDD" id="cd00075">
    <property type="entry name" value="HATPase"/>
    <property type="match status" value="1"/>
</dbReference>
<feature type="domain" description="Histidine kinase" evidence="12">
    <location>
        <begin position="270"/>
        <end position="482"/>
    </location>
</feature>
<protein>
    <recommendedName>
        <fullName evidence="3">histidine kinase</fullName>
        <ecNumber evidence="3">2.7.13.3</ecNumber>
    </recommendedName>
</protein>
<evidence type="ECO:0000256" key="7">
    <source>
        <dbReference type="ARBA" id="ARBA00022777"/>
    </source>
</evidence>
<reference evidence="14 15" key="1">
    <citation type="submission" date="2012-11" db="EMBL/GenBank/DDBJ databases">
        <title>The complete genome sequence of Corynebacterium maris Coryn-1 (=DSM 45190).</title>
        <authorList>
            <person name="Schaffert L."/>
            <person name="Albersmeier A."/>
            <person name="Kalinowski J."/>
            <person name="Ruckert C."/>
        </authorList>
    </citation>
    <scope>NUCLEOTIDE SEQUENCE [LARGE SCALE GENOMIC DNA]</scope>
    <source>
        <strain evidence="15">Coryn-1</strain>
    </source>
</reference>
<dbReference type="RefSeq" id="WP_020935474.1">
    <property type="nucleotide sequence ID" value="NC_021915.1"/>
</dbReference>
<evidence type="ECO:0000256" key="2">
    <source>
        <dbReference type="ARBA" id="ARBA00004236"/>
    </source>
</evidence>
<name>S5TKZ9_9CORY</name>
<dbReference type="SUPFAM" id="SSF158472">
    <property type="entry name" value="HAMP domain-like"/>
    <property type="match status" value="1"/>
</dbReference>
<dbReference type="KEGG" id="cmd:B841_10345"/>
<dbReference type="InterPro" id="IPR003660">
    <property type="entry name" value="HAMP_dom"/>
</dbReference>
<dbReference type="FunFam" id="1.10.287.130:FF:000001">
    <property type="entry name" value="Two-component sensor histidine kinase"/>
    <property type="match status" value="1"/>
</dbReference>
<dbReference type="Pfam" id="PF00672">
    <property type="entry name" value="HAMP"/>
    <property type="match status" value="1"/>
</dbReference>
<evidence type="ECO:0000259" key="13">
    <source>
        <dbReference type="PROSITE" id="PS50885"/>
    </source>
</evidence>
<keyword evidence="8 11" id="KW-1133">Transmembrane helix</keyword>
<dbReference type="CDD" id="cd06225">
    <property type="entry name" value="HAMP"/>
    <property type="match status" value="1"/>
</dbReference>
<evidence type="ECO:0000256" key="10">
    <source>
        <dbReference type="ARBA" id="ARBA00023136"/>
    </source>
</evidence>
<evidence type="ECO:0000256" key="8">
    <source>
        <dbReference type="ARBA" id="ARBA00022989"/>
    </source>
</evidence>
<dbReference type="PROSITE" id="PS50109">
    <property type="entry name" value="HIS_KIN"/>
    <property type="match status" value="1"/>
</dbReference>
<dbReference type="PROSITE" id="PS50885">
    <property type="entry name" value="HAMP"/>
    <property type="match status" value="1"/>
</dbReference>
<evidence type="ECO:0000256" key="4">
    <source>
        <dbReference type="ARBA" id="ARBA00022553"/>
    </source>
</evidence>
<dbReference type="HOGENOM" id="CLU_000445_89_6_11"/>
<keyword evidence="10 11" id="KW-0472">Membrane</keyword>
<dbReference type="InterPro" id="IPR003661">
    <property type="entry name" value="HisK_dim/P_dom"/>
</dbReference>
<feature type="transmembrane region" description="Helical" evidence="11">
    <location>
        <begin position="22"/>
        <end position="45"/>
    </location>
</feature>
<comment type="subcellular location">
    <subcellularLocation>
        <location evidence="2">Cell membrane</location>
    </subcellularLocation>
</comment>
<dbReference type="GO" id="GO:0000155">
    <property type="term" value="F:phosphorelay sensor kinase activity"/>
    <property type="evidence" value="ECO:0007669"/>
    <property type="project" value="InterPro"/>
</dbReference>
<dbReference type="CDD" id="cd00082">
    <property type="entry name" value="HisKA"/>
    <property type="match status" value="1"/>
</dbReference>
<dbReference type="EC" id="2.7.13.3" evidence="3"/>
<dbReference type="InterPro" id="IPR005467">
    <property type="entry name" value="His_kinase_dom"/>
</dbReference>
<dbReference type="SUPFAM" id="SSF47384">
    <property type="entry name" value="Homodimeric domain of signal transducing histidine kinase"/>
    <property type="match status" value="1"/>
</dbReference>
<dbReference type="Gene3D" id="6.10.340.10">
    <property type="match status" value="1"/>
</dbReference>
<dbReference type="SMART" id="SM00387">
    <property type="entry name" value="HATPase_c"/>
    <property type="match status" value="1"/>
</dbReference>
<dbReference type="Pfam" id="PF02518">
    <property type="entry name" value="HATPase_c"/>
    <property type="match status" value="1"/>
</dbReference>
<dbReference type="STRING" id="1224163.B841_10345"/>
<dbReference type="InterPro" id="IPR036890">
    <property type="entry name" value="HATPase_C_sf"/>
</dbReference>
<dbReference type="SMART" id="SM00388">
    <property type="entry name" value="HisKA"/>
    <property type="match status" value="1"/>
</dbReference>
<keyword evidence="9" id="KW-0902">Two-component regulatory system</keyword>
<evidence type="ECO:0000256" key="5">
    <source>
        <dbReference type="ARBA" id="ARBA00022679"/>
    </source>
</evidence>
<evidence type="ECO:0000256" key="9">
    <source>
        <dbReference type="ARBA" id="ARBA00023012"/>
    </source>
</evidence>
<dbReference type="InterPro" id="IPR050428">
    <property type="entry name" value="TCS_sensor_his_kinase"/>
</dbReference>
<dbReference type="InterPro" id="IPR036097">
    <property type="entry name" value="HisK_dim/P_sf"/>
</dbReference>
<comment type="catalytic activity">
    <reaction evidence="1">
        <text>ATP + protein L-histidine = ADP + protein N-phospho-L-histidine.</text>
        <dbReference type="EC" id="2.7.13.3"/>
    </reaction>
</comment>
<evidence type="ECO:0000256" key="3">
    <source>
        <dbReference type="ARBA" id="ARBA00012438"/>
    </source>
</evidence>
<dbReference type="OrthoDB" id="9786919at2"/>
<feature type="transmembrane region" description="Helical" evidence="11">
    <location>
        <begin position="190"/>
        <end position="208"/>
    </location>
</feature>
<dbReference type="SMART" id="SM00304">
    <property type="entry name" value="HAMP"/>
    <property type="match status" value="1"/>
</dbReference>
<organism evidence="14 15">
    <name type="scientific">Corynebacterium maris DSM 45190</name>
    <dbReference type="NCBI Taxonomy" id="1224163"/>
    <lineage>
        <taxon>Bacteria</taxon>
        <taxon>Bacillati</taxon>
        <taxon>Actinomycetota</taxon>
        <taxon>Actinomycetes</taxon>
        <taxon>Mycobacteriales</taxon>
        <taxon>Corynebacteriaceae</taxon>
        <taxon>Corynebacterium</taxon>
    </lineage>
</organism>
<proteinExistence type="predicted"/>
<evidence type="ECO:0000313" key="14">
    <source>
        <dbReference type="EMBL" id="AGS35541.1"/>
    </source>
</evidence>
<dbReference type="GO" id="GO:0005886">
    <property type="term" value="C:plasma membrane"/>
    <property type="evidence" value="ECO:0007669"/>
    <property type="project" value="UniProtKB-SubCell"/>
</dbReference>
<accession>S5TKZ9</accession>
<dbReference type="Gene3D" id="3.30.565.10">
    <property type="entry name" value="Histidine kinase-like ATPase, C-terminal domain"/>
    <property type="match status" value="1"/>
</dbReference>
<evidence type="ECO:0000313" key="15">
    <source>
        <dbReference type="Proteomes" id="UP000015388"/>
    </source>
</evidence>
<dbReference type="Proteomes" id="UP000015388">
    <property type="component" value="Chromosome"/>
</dbReference>
<evidence type="ECO:0000256" key="11">
    <source>
        <dbReference type="SAM" id="Phobius"/>
    </source>
</evidence>
<evidence type="ECO:0000256" key="1">
    <source>
        <dbReference type="ARBA" id="ARBA00000085"/>
    </source>
</evidence>
<dbReference type="InterPro" id="IPR004358">
    <property type="entry name" value="Sig_transdc_His_kin-like_C"/>
</dbReference>
<keyword evidence="4" id="KW-0597">Phosphoprotein</keyword>
<evidence type="ECO:0000259" key="12">
    <source>
        <dbReference type="PROSITE" id="PS50109"/>
    </source>
</evidence>
<dbReference type="EMBL" id="CP003924">
    <property type="protein sequence ID" value="AGS35541.1"/>
    <property type="molecule type" value="Genomic_DNA"/>
</dbReference>
<dbReference type="InterPro" id="IPR003594">
    <property type="entry name" value="HATPase_dom"/>
</dbReference>
<dbReference type="PANTHER" id="PTHR45436">
    <property type="entry name" value="SENSOR HISTIDINE KINASE YKOH"/>
    <property type="match status" value="1"/>
</dbReference>
<dbReference type="PATRIC" id="fig|1224163.3.peg.2087"/>
<evidence type="ECO:0000256" key="6">
    <source>
        <dbReference type="ARBA" id="ARBA00022692"/>
    </source>
</evidence>
<dbReference type="PRINTS" id="PR00344">
    <property type="entry name" value="BCTRLSENSOR"/>
</dbReference>
<keyword evidence="5" id="KW-0808">Transferase</keyword>
<dbReference type="eggNOG" id="COG5002">
    <property type="taxonomic scope" value="Bacteria"/>
</dbReference>
<dbReference type="PANTHER" id="PTHR45436:SF5">
    <property type="entry name" value="SENSOR HISTIDINE KINASE TRCS"/>
    <property type="match status" value="1"/>
</dbReference>
<sequence>MSTPTGAAASRLSAPASLRWRIVFWITVVVATALISVVLITRSLLIAKVVENSNSDVTQELQEFQLFAQEGRDPNTGEHYDDPYTLINAFMTRQIPDDEEIFVGLVGDTVLQHDFTSIDDVHADPLTEDDPLLDVMFAAAQSSGIYDHPERGRTHWGRIDVGGGEQSAAFAVANLSQEARAEADQQVRMLSTFAAAGLVASVLIAWLISGQIIAPVRQLEKVASQINNSDLTRRVPVEGNDEVARLATTFNAMLDRIEVAYRDQRQFVDDAGHELRTPITVVRGQLELLEFSTAEQRARSIELATAELDRMARMVNDMLTLAVADSGELVTPAEVDVAELTIDVEDKAATISDRVRLVQVAEGTAVVDEQRVTEAVLELYGNALRYSDGPVEIGTEFHGEGAARVLRVWVRDGGQGVPKEQLDTLFSRFSRGERARMSQPGGGAGLGLSIVKAIAEAHGGRPYVESIMGLGSVFGMELPAPQVEQEKENTQ</sequence>
<keyword evidence="7 14" id="KW-0418">Kinase</keyword>
<dbReference type="Gene3D" id="1.10.287.130">
    <property type="match status" value="1"/>
</dbReference>
<keyword evidence="15" id="KW-1185">Reference proteome</keyword>
<feature type="domain" description="HAMP" evidence="13">
    <location>
        <begin position="210"/>
        <end position="262"/>
    </location>
</feature>
<dbReference type="AlphaFoldDB" id="S5TKZ9"/>